<reference evidence="3" key="1">
    <citation type="submission" date="2017-07" db="EMBL/GenBank/DDBJ databases">
        <title>Taro Niue Genome Assembly and Annotation.</title>
        <authorList>
            <person name="Atibalentja N."/>
            <person name="Keating K."/>
            <person name="Fields C.J."/>
        </authorList>
    </citation>
    <scope>NUCLEOTIDE SEQUENCE</scope>
    <source>
        <strain evidence="3">Niue_2</strain>
        <tissue evidence="3">Leaf</tissue>
    </source>
</reference>
<organism evidence="3 4">
    <name type="scientific">Colocasia esculenta</name>
    <name type="common">Wild taro</name>
    <name type="synonym">Arum esculentum</name>
    <dbReference type="NCBI Taxonomy" id="4460"/>
    <lineage>
        <taxon>Eukaryota</taxon>
        <taxon>Viridiplantae</taxon>
        <taxon>Streptophyta</taxon>
        <taxon>Embryophyta</taxon>
        <taxon>Tracheophyta</taxon>
        <taxon>Spermatophyta</taxon>
        <taxon>Magnoliopsida</taxon>
        <taxon>Liliopsida</taxon>
        <taxon>Araceae</taxon>
        <taxon>Aroideae</taxon>
        <taxon>Colocasieae</taxon>
        <taxon>Colocasia</taxon>
    </lineage>
</organism>
<proteinExistence type="predicted"/>
<dbReference type="AlphaFoldDB" id="A0A843VIB4"/>
<evidence type="ECO:0000313" key="3">
    <source>
        <dbReference type="EMBL" id="MQL96501.1"/>
    </source>
</evidence>
<dbReference type="Proteomes" id="UP000652761">
    <property type="component" value="Unassembled WGS sequence"/>
</dbReference>
<dbReference type="Pfam" id="PF21730">
    <property type="entry name" value="Vma22_CCDC115"/>
    <property type="match status" value="1"/>
</dbReference>
<dbReference type="OrthoDB" id="408631at2759"/>
<evidence type="ECO:0000256" key="1">
    <source>
        <dbReference type="ARBA" id="ARBA00093634"/>
    </source>
</evidence>
<evidence type="ECO:0000313" key="4">
    <source>
        <dbReference type="Proteomes" id="UP000652761"/>
    </source>
</evidence>
<keyword evidence="4" id="KW-1185">Reference proteome</keyword>
<evidence type="ECO:0000256" key="2">
    <source>
        <dbReference type="SAM" id="MobiDB-lite"/>
    </source>
</evidence>
<dbReference type="PANTHER" id="PTHR31996">
    <property type="entry name" value="COILED-COIL DOMAIN-CONTAINING PROTEIN 115"/>
    <property type="match status" value="1"/>
</dbReference>
<dbReference type="PANTHER" id="PTHR31996:SF2">
    <property type="entry name" value="COILED-COIL DOMAIN-CONTAINING PROTEIN 115"/>
    <property type="match status" value="1"/>
</dbReference>
<dbReference type="GO" id="GO:0070072">
    <property type="term" value="P:vacuolar proton-transporting V-type ATPase complex assembly"/>
    <property type="evidence" value="ECO:0007669"/>
    <property type="project" value="InterPro"/>
</dbReference>
<gene>
    <name evidence="3" type="ORF">Taro_029174</name>
</gene>
<protein>
    <recommendedName>
        <fullName evidence="1">Vacuolar ATPase assembly protein VMA22</fullName>
    </recommendedName>
</protein>
<name>A0A843VIB4_COLES</name>
<dbReference type="GO" id="GO:0051082">
    <property type="term" value="F:unfolded protein binding"/>
    <property type="evidence" value="ECO:0007669"/>
    <property type="project" value="TreeGrafter"/>
</dbReference>
<feature type="region of interest" description="Disordered" evidence="2">
    <location>
        <begin position="108"/>
        <end position="144"/>
    </location>
</feature>
<sequence length="208" mass="22906">MAKTTGEDGGEITREEDKAILQFLDSLDGYITSMSSLSSVLRQGWLELGSARHSMGSSRISSTLFDLKAHSASTTVDVHESSGESHSASPPHFILSKWGTQASQKYSLEEGDINEKSQKETSLGLRHRNSPGLKEAHQATDDSTSDVDIQIQKKRLKSLSMFGTLISPKLREAQVSFETALESLIEMANRRSMVLSTFNRLQQVDDSN</sequence>
<dbReference type="InterPro" id="IPR040357">
    <property type="entry name" value="Vma22/CCDC115"/>
</dbReference>
<comment type="caution">
    <text evidence="3">The sequence shown here is derived from an EMBL/GenBank/DDBJ whole genome shotgun (WGS) entry which is preliminary data.</text>
</comment>
<accession>A0A843VIB4</accession>
<dbReference type="EMBL" id="NMUH01001922">
    <property type="protein sequence ID" value="MQL96501.1"/>
    <property type="molecule type" value="Genomic_DNA"/>
</dbReference>